<dbReference type="EMBL" id="CP002363">
    <property type="protein sequence ID" value="ADV65484.1"/>
    <property type="molecule type" value="Genomic_DNA"/>
</dbReference>
<reference evidence="2" key="1">
    <citation type="submission" date="2010-11" db="EMBL/GenBank/DDBJ databases">
        <title>The complete genome of Desulfurococcus mucosus DSM 2162.</title>
        <authorList>
            <consortium name="US DOE Joint Genome Institute (JGI-PGF)"/>
            <person name="Lucas S."/>
            <person name="Copeland A."/>
            <person name="Lapidus A."/>
            <person name="Bruce D."/>
            <person name="Goodwin L."/>
            <person name="Pitluck S."/>
            <person name="Kyrpides N."/>
            <person name="Mavromatis K."/>
            <person name="Pagani I."/>
            <person name="Ivanova N."/>
            <person name="Ovchinnikova G."/>
            <person name="Chertkov O."/>
            <person name="Held B."/>
            <person name="Brettin T."/>
            <person name="Detter J.C."/>
            <person name="Tapia R."/>
            <person name="Han C."/>
            <person name="Land M."/>
            <person name="Hauser L."/>
            <person name="Markowitz V."/>
            <person name="Cheng J.-F."/>
            <person name="Hugenholtz P."/>
            <person name="Woyke T."/>
            <person name="Wu D."/>
            <person name="Wirth R."/>
            <person name="Bilek Y."/>
            <person name="Hader T."/>
            <person name="Klenk H.-P."/>
            <person name="Eisen J.A."/>
        </authorList>
    </citation>
    <scope>NUCLEOTIDE SEQUENCE [LARGE SCALE GENOMIC DNA]</scope>
    <source>
        <strain evidence="2">ATCC 35584 / DSM 2162 / JCM 9187 / O7/1</strain>
    </source>
</reference>
<name>E8RAP8_DESM0</name>
<organism evidence="1 2">
    <name type="scientific">Desulfurococcus mucosus (strain ATCC 35584 / DSM 2162 / JCM 9187 / O7/1)</name>
    <dbReference type="NCBI Taxonomy" id="765177"/>
    <lineage>
        <taxon>Archaea</taxon>
        <taxon>Thermoproteota</taxon>
        <taxon>Thermoprotei</taxon>
        <taxon>Desulfurococcales</taxon>
        <taxon>Desulfurococcaceae</taxon>
        <taxon>Desulfurococcus</taxon>
    </lineage>
</organism>
<proteinExistence type="predicted"/>
<evidence type="ECO:0000313" key="1">
    <source>
        <dbReference type="EMBL" id="ADV65484.1"/>
    </source>
</evidence>
<gene>
    <name evidence="1" type="ordered locus">Desmu_1187</name>
</gene>
<protein>
    <submittedName>
        <fullName evidence="1">Uncharacterized protein</fullName>
    </submittedName>
</protein>
<dbReference type="HOGENOM" id="CLU_2565898_0_0_2"/>
<dbReference type="KEGG" id="dmu:Desmu_1187"/>
<keyword evidence="2" id="KW-1185">Reference proteome</keyword>
<dbReference type="eggNOG" id="arCOG08874">
    <property type="taxonomic scope" value="Archaea"/>
</dbReference>
<dbReference type="AlphaFoldDB" id="E8RAP8"/>
<dbReference type="OrthoDB" id="15052at2157"/>
<reference evidence="1 2" key="2">
    <citation type="journal article" date="2011" name="Stand. Genomic Sci.">
        <title>Complete genome sequence of Desulfurococcus mucosus type strain (O7/1).</title>
        <authorList>
            <person name="Wirth R."/>
            <person name="Chertkov O."/>
            <person name="Held B."/>
            <person name="Lapidus A."/>
            <person name="Nolan M."/>
            <person name="Lucas S."/>
            <person name="Hammon N."/>
            <person name="Deshpande S."/>
            <person name="Cheng J.F."/>
            <person name="Tapia R."/>
            <person name="Han C."/>
            <person name="Goodwin L."/>
            <person name="Pitluck S."/>
            <person name="Liolios K."/>
            <person name="Ioanna P."/>
            <person name="Ivanova N."/>
            <person name="Mavromatis K."/>
            <person name="Mikhailova N."/>
            <person name="Pati A."/>
            <person name="Chen A."/>
            <person name="Palaniappan K."/>
            <person name="Land M."/>
            <person name="Hauser L."/>
            <person name="Chang Y.J."/>
            <person name="Jeffries C.D."/>
            <person name="Bilek Y."/>
            <person name="Hader T."/>
            <person name="Rohde M."/>
            <person name="Spring S."/>
            <person name="Sikorski J."/>
            <person name="Goker M."/>
            <person name="Woyke T."/>
            <person name="Bristow J."/>
            <person name="Eisen J.A."/>
            <person name="Markowitz V."/>
            <person name="Hugenholtz P."/>
            <person name="Kyrpides N.C."/>
            <person name="Klenk H.P."/>
        </authorList>
    </citation>
    <scope>NUCLEOTIDE SEQUENCE [LARGE SCALE GENOMIC DNA]</scope>
    <source>
        <strain evidence="2">ATCC 35584 / DSM 2162 / JCM 9187 / O7/1</strain>
    </source>
</reference>
<sequence>MTIYWERCSVCGYHSPVKQCTLFPDLMVDAKCCLLCPKRGVCPKPAWRFEGLVERGVVSPDERRKLLVELLERLEEKQGVPGRRPSRP</sequence>
<accession>E8RAP8</accession>
<evidence type="ECO:0000313" key="2">
    <source>
        <dbReference type="Proteomes" id="UP000001068"/>
    </source>
</evidence>
<dbReference type="Proteomes" id="UP000001068">
    <property type="component" value="Chromosome"/>
</dbReference>